<dbReference type="PANTHER" id="PTHR13489">
    <property type="entry name" value="MINI-CHROMOSOME MAINTENANCE COMPLEX-BINDING PROTEIN"/>
    <property type="match status" value="1"/>
</dbReference>
<evidence type="ECO:0000313" key="4">
    <source>
        <dbReference type="EMBL" id="TPX51587.1"/>
    </source>
</evidence>
<proteinExistence type="predicted"/>
<comment type="caution">
    <text evidence="4">The sequence shown here is derived from an EMBL/GenBank/DDBJ whole genome shotgun (WGS) entry which is preliminary data.</text>
</comment>
<name>A0A507DK76_9FUNG</name>
<protein>
    <recommendedName>
        <fullName evidence="6">Mini-chromosome maintenance complex-binding protein</fullName>
    </recommendedName>
</protein>
<sequence>MESIETIISRPLTIIQDLVAEEPTINAQAISDHFVNLLDLHSTLLSRIPSFGTSRNKLPPYSLVRFRCMIQDNGLNPEIHLQRVQMINSTTREEKTLITWFVDEPHKHPYFAVGVPGESPWVEDPPCDAETAAIGRSLEISSLEGYPRLPEHISNKIPSTVPSYSAAVIKVYPSMLQMNYLKLNEVLDVVGIIEDPESTEDGTSECDELHLGAVPILNALIVQKVPITPCSRQCDKSHDLVAPIDGVVLRHAMLDAISTFVLGDRLAAEYLYLHLFSRCGHNSDCELVTPTLNLSGVPSSPSSTNLTKEIFHLLQLLLPRVSYIPLSLEHINTTQFIPGSLPEKTAGLSTGDLQLAEGTMLVLDETKMSPGKVMDRGVHNLAAVESLLKFGMVPYLTGAQQIEVPTKCGCVILSHSKCMLSSNLEVPILESPDAPTPIVLSSNLLNTARKFIAAYKNEEFSISESMTQVIQTYFANVRAEEHRCHLPLTGQTDLLRILNIARLATLSMGRTALTKELWNQAVSLETARMDRVKSRTTNRGGTHHTLSR</sequence>
<organism evidence="4 5">
    <name type="scientific">Synchytrium endobioticum</name>
    <dbReference type="NCBI Taxonomy" id="286115"/>
    <lineage>
        <taxon>Eukaryota</taxon>
        <taxon>Fungi</taxon>
        <taxon>Fungi incertae sedis</taxon>
        <taxon>Chytridiomycota</taxon>
        <taxon>Chytridiomycota incertae sedis</taxon>
        <taxon>Chytridiomycetes</taxon>
        <taxon>Synchytriales</taxon>
        <taxon>Synchytriaceae</taxon>
        <taxon>Synchytrium</taxon>
    </lineage>
</organism>
<accession>A0A507DK76</accession>
<evidence type="ECO:0008006" key="6">
    <source>
        <dbReference type="Google" id="ProtNLM"/>
    </source>
</evidence>
<dbReference type="AlphaFoldDB" id="A0A507DK76"/>
<comment type="subcellular location">
    <subcellularLocation>
        <location evidence="1">Nucleus</location>
    </subcellularLocation>
</comment>
<gene>
    <name evidence="4" type="ORF">SeLEV6574_g00216</name>
</gene>
<reference evidence="4 5" key="1">
    <citation type="journal article" date="2019" name="Sci. Rep.">
        <title>Comparative genomics of chytrid fungi reveal insights into the obligate biotrophic and pathogenic lifestyle of Synchytrium endobioticum.</title>
        <authorList>
            <person name="van de Vossenberg B.T.L.H."/>
            <person name="Warris S."/>
            <person name="Nguyen H.D.T."/>
            <person name="van Gent-Pelzer M.P.E."/>
            <person name="Joly D.L."/>
            <person name="van de Geest H.C."/>
            <person name="Bonants P.J.M."/>
            <person name="Smith D.S."/>
            <person name="Levesque C.A."/>
            <person name="van der Lee T.A.J."/>
        </authorList>
    </citation>
    <scope>NUCLEOTIDE SEQUENCE [LARGE SCALE GENOMIC DNA]</scope>
    <source>
        <strain evidence="4 5">LEV6574</strain>
    </source>
</reference>
<dbReference type="GO" id="GO:0005634">
    <property type="term" value="C:nucleus"/>
    <property type="evidence" value="ECO:0007669"/>
    <property type="project" value="UniProtKB-SubCell"/>
</dbReference>
<feature type="region of interest" description="Disordered" evidence="3">
    <location>
        <begin position="529"/>
        <end position="548"/>
    </location>
</feature>
<dbReference type="Proteomes" id="UP000320475">
    <property type="component" value="Unassembled WGS sequence"/>
</dbReference>
<dbReference type="GO" id="GO:0006261">
    <property type="term" value="P:DNA-templated DNA replication"/>
    <property type="evidence" value="ECO:0007669"/>
    <property type="project" value="TreeGrafter"/>
</dbReference>
<evidence type="ECO:0000256" key="3">
    <source>
        <dbReference type="SAM" id="MobiDB-lite"/>
    </source>
</evidence>
<dbReference type="OrthoDB" id="329666at2759"/>
<dbReference type="Pfam" id="PF09739">
    <property type="entry name" value="MCM_bind"/>
    <property type="match status" value="2"/>
</dbReference>
<dbReference type="InterPro" id="IPR019140">
    <property type="entry name" value="MCM_complex-bd"/>
</dbReference>
<dbReference type="GO" id="GO:0003682">
    <property type="term" value="F:chromatin binding"/>
    <property type="evidence" value="ECO:0007669"/>
    <property type="project" value="TreeGrafter"/>
</dbReference>
<dbReference type="PANTHER" id="PTHR13489:SF0">
    <property type="entry name" value="MINI-CHROMOSOME MAINTENANCE COMPLEX-BINDING PROTEIN"/>
    <property type="match status" value="1"/>
</dbReference>
<dbReference type="VEuPathDB" id="FungiDB:SeMB42_g00122"/>
<evidence type="ECO:0000256" key="2">
    <source>
        <dbReference type="ARBA" id="ARBA00023242"/>
    </source>
</evidence>
<keyword evidence="2" id="KW-0539">Nucleus</keyword>
<dbReference type="EMBL" id="QEAM01000003">
    <property type="protein sequence ID" value="TPX51587.1"/>
    <property type="molecule type" value="Genomic_DNA"/>
</dbReference>
<evidence type="ECO:0000256" key="1">
    <source>
        <dbReference type="ARBA" id="ARBA00004123"/>
    </source>
</evidence>
<evidence type="ECO:0000313" key="5">
    <source>
        <dbReference type="Proteomes" id="UP000320475"/>
    </source>
</evidence>